<feature type="transmembrane region" description="Helical" evidence="2">
    <location>
        <begin position="387"/>
        <end position="410"/>
    </location>
</feature>
<evidence type="ECO:0000256" key="1">
    <source>
        <dbReference type="SAM" id="MobiDB-lite"/>
    </source>
</evidence>
<reference evidence="3 4" key="1">
    <citation type="submission" date="2015-04" db="EMBL/GenBank/DDBJ databases">
        <title>Complete genome sequence of Schizopora paradoxa KUC8140, a cosmopolitan wood degrader in East Asia.</title>
        <authorList>
            <consortium name="DOE Joint Genome Institute"/>
            <person name="Min B."/>
            <person name="Park H."/>
            <person name="Jang Y."/>
            <person name="Kim J.-J."/>
            <person name="Kim K.H."/>
            <person name="Pangilinan J."/>
            <person name="Lipzen A."/>
            <person name="Riley R."/>
            <person name="Grigoriev I.V."/>
            <person name="Spatafora J.W."/>
            <person name="Choi I.-G."/>
        </authorList>
    </citation>
    <scope>NUCLEOTIDE SEQUENCE [LARGE SCALE GENOMIC DNA]</scope>
    <source>
        <strain evidence="3 4">KUC8140</strain>
    </source>
</reference>
<keyword evidence="2" id="KW-0472">Membrane</keyword>
<evidence type="ECO:0000256" key="2">
    <source>
        <dbReference type="SAM" id="Phobius"/>
    </source>
</evidence>
<feature type="transmembrane region" description="Helical" evidence="2">
    <location>
        <begin position="91"/>
        <end position="114"/>
    </location>
</feature>
<feature type="region of interest" description="Disordered" evidence="1">
    <location>
        <begin position="20"/>
        <end position="47"/>
    </location>
</feature>
<gene>
    <name evidence="3" type="ORF">SCHPADRAFT_924919</name>
</gene>
<feature type="compositionally biased region" description="Polar residues" evidence="1">
    <location>
        <begin position="25"/>
        <end position="35"/>
    </location>
</feature>
<evidence type="ECO:0000313" key="3">
    <source>
        <dbReference type="EMBL" id="KLO18654.1"/>
    </source>
</evidence>
<keyword evidence="2" id="KW-1133">Transmembrane helix</keyword>
<feature type="transmembrane region" description="Helical" evidence="2">
    <location>
        <begin position="358"/>
        <end position="375"/>
    </location>
</feature>
<dbReference type="EMBL" id="KQ085892">
    <property type="protein sequence ID" value="KLO18654.1"/>
    <property type="molecule type" value="Genomic_DNA"/>
</dbReference>
<organism evidence="3 4">
    <name type="scientific">Schizopora paradoxa</name>
    <dbReference type="NCBI Taxonomy" id="27342"/>
    <lineage>
        <taxon>Eukaryota</taxon>
        <taxon>Fungi</taxon>
        <taxon>Dikarya</taxon>
        <taxon>Basidiomycota</taxon>
        <taxon>Agaricomycotina</taxon>
        <taxon>Agaricomycetes</taxon>
        <taxon>Hymenochaetales</taxon>
        <taxon>Schizoporaceae</taxon>
        <taxon>Schizopora</taxon>
    </lineage>
</organism>
<feature type="transmembrane region" description="Helical" evidence="2">
    <location>
        <begin position="417"/>
        <end position="440"/>
    </location>
</feature>
<evidence type="ECO:0000313" key="4">
    <source>
        <dbReference type="Proteomes" id="UP000053477"/>
    </source>
</evidence>
<proteinExistence type="predicted"/>
<sequence length="442" mass="49153">MKASVLESLGAFKYLGNRKEKGKQPASNHAITAAQSHPGYGSSAQTQRSGDVLERVEEVWDSEHSGEEENWNDAEDGFVRDIFAYRRTYRLFAIVPFFSVLLFVVLALLPTMIWPRKSWQPQQDSPRLFSSFLLSAALWSLSYVLRVPLHNAVSFVLTKVFAFLYRLAPSLCNGLDTTVTSIHAILFVILQELLRLSSFVILSLHWHQVPSSLAKLDEAHFYAKDAVFREVWFIGLAWAAAEVGAGIAQGYENLALYDEEALFGVTEVYEDDFGNGIKLGSPTRNNDVEERPASKSSIDRLLDCRPCAPSELSERSIDLDNAITQLTYVKAREDLEDVFGMPFIDVPVFVTLLQRVDSYILSMALTLLLALAYLPPPPYASSMSIHLWPTFFATTAIHAILALLHTPFVLTKVGLPAVAYIACLVSLGNLFGAIGLWVGLWG</sequence>
<dbReference type="STRING" id="27342.A0A0H2S3U6"/>
<keyword evidence="2" id="KW-0812">Transmembrane</keyword>
<accession>A0A0H2S3U6</accession>
<dbReference type="InParanoid" id="A0A0H2S3U6"/>
<name>A0A0H2S3U6_9AGAM</name>
<dbReference type="OrthoDB" id="3364069at2759"/>
<feature type="transmembrane region" description="Helical" evidence="2">
    <location>
        <begin position="126"/>
        <end position="145"/>
    </location>
</feature>
<dbReference type="AlphaFoldDB" id="A0A0H2S3U6"/>
<keyword evidence="4" id="KW-1185">Reference proteome</keyword>
<protein>
    <submittedName>
        <fullName evidence="3">Uncharacterized protein</fullName>
    </submittedName>
</protein>
<dbReference type="Proteomes" id="UP000053477">
    <property type="component" value="Unassembled WGS sequence"/>
</dbReference>